<accession>A0A3A8Q099</accession>
<evidence type="ECO:0000256" key="1">
    <source>
        <dbReference type="SAM" id="MobiDB-lite"/>
    </source>
</evidence>
<organism evidence="2 3">
    <name type="scientific">Corallococcus interemptor</name>
    <dbReference type="NCBI Taxonomy" id="2316720"/>
    <lineage>
        <taxon>Bacteria</taxon>
        <taxon>Pseudomonadati</taxon>
        <taxon>Myxococcota</taxon>
        <taxon>Myxococcia</taxon>
        <taxon>Myxococcales</taxon>
        <taxon>Cystobacterineae</taxon>
        <taxon>Myxococcaceae</taxon>
        <taxon>Corallococcus</taxon>
    </lineage>
</organism>
<comment type="caution">
    <text evidence="2">The sequence shown here is derived from an EMBL/GenBank/DDBJ whole genome shotgun (WGS) entry which is preliminary data.</text>
</comment>
<name>A0A3A8Q099_9BACT</name>
<evidence type="ECO:0000313" key="3">
    <source>
        <dbReference type="Proteomes" id="UP000282656"/>
    </source>
</evidence>
<feature type="compositionally biased region" description="Basic residues" evidence="1">
    <location>
        <begin position="1"/>
        <end position="15"/>
    </location>
</feature>
<dbReference type="EMBL" id="RAWM01000116">
    <property type="protein sequence ID" value="RKH62179.1"/>
    <property type="molecule type" value="Genomic_DNA"/>
</dbReference>
<keyword evidence="3" id="KW-1185">Reference proteome</keyword>
<sequence>MVGGHGRGHDRRGGHGGHGPEGRARGGRGRQPGHGRGGEGQGRRRRRHGRDGEGRDLLDEFDVGDGLGLHRFLDVEGGGGVDVRVPVSYAHLTLPTT</sequence>
<dbReference type="AlphaFoldDB" id="A0A3A8Q099"/>
<reference evidence="3" key="1">
    <citation type="submission" date="2018-09" db="EMBL/GenBank/DDBJ databases">
        <authorList>
            <person name="Livingstone P.G."/>
            <person name="Whitworth D.E."/>
        </authorList>
    </citation>
    <scope>NUCLEOTIDE SEQUENCE [LARGE SCALE GENOMIC DNA]</scope>
    <source>
        <strain evidence="3">AB047A</strain>
    </source>
</reference>
<evidence type="ECO:0000313" key="2">
    <source>
        <dbReference type="EMBL" id="RKH62179.1"/>
    </source>
</evidence>
<dbReference type="Proteomes" id="UP000282656">
    <property type="component" value="Unassembled WGS sequence"/>
</dbReference>
<proteinExistence type="predicted"/>
<feature type="region of interest" description="Disordered" evidence="1">
    <location>
        <begin position="1"/>
        <end position="61"/>
    </location>
</feature>
<gene>
    <name evidence="2" type="ORF">D7X96_30185</name>
</gene>
<protein>
    <submittedName>
        <fullName evidence="2">Uncharacterized protein</fullName>
    </submittedName>
</protein>